<dbReference type="InterPro" id="IPR009061">
    <property type="entry name" value="DNA-bd_dom_put_sf"/>
</dbReference>
<dbReference type="PANTHER" id="PTHR30204:SF97">
    <property type="entry name" value="MERR FAMILY REGULATORY PROTEIN"/>
    <property type="match status" value="1"/>
</dbReference>
<proteinExistence type="predicted"/>
<feature type="coiled-coil region" evidence="2">
    <location>
        <begin position="86"/>
        <end position="113"/>
    </location>
</feature>
<evidence type="ECO:0000256" key="2">
    <source>
        <dbReference type="SAM" id="Coils"/>
    </source>
</evidence>
<dbReference type="EMBL" id="BAAAIH010000011">
    <property type="protein sequence ID" value="GAA1266863.1"/>
    <property type="molecule type" value="Genomic_DNA"/>
</dbReference>
<reference evidence="5" key="1">
    <citation type="journal article" date="2019" name="Int. J. Syst. Evol. Microbiol.">
        <title>The Global Catalogue of Microorganisms (GCM) 10K type strain sequencing project: providing services to taxonomists for standard genome sequencing and annotation.</title>
        <authorList>
            <consortium name="The Broad Institute Genomics Platform"/>
            <consortium name="The Broad Institute Genome Sequencing Center for Infectious Disease"/>
            <person name="Wu L."/>
            <person name="Ma J."/>
        </authorList>
    </citation>
    <scope>NUCLEOTIDE SEQUENCE [LARGE SCALE GENOMIC DNA]</scope>
    <source>
        <strain evidence="5">JCM 11448</strain>
    </source>
</reference>
<evidence type="ECO:0000313" key="5">
    <source>
        <dbReference type="Proteomes" id="UP001500282"/>
    </source>
</evidence>
<keyword evidence="1" id="KW-0238">DNA-binding</keyword>
<dbReference type="Pfam" id="PF06445">
    <property type="entry name" value="GyrI-like"/>
    <property type="match status" value="1"/>
</dbReference>
<comment type="caution">
    <text evidence="4">The sequence shown here is derived from an EMBL/GenBank/DDBJ whole genome shotgun (WGS) entry which is preliminary data.</text>
</comment>
<dbReference type="InterPro" id="IPR029442">
    <property type="entry name" value="GyrI-like"/>
</dbReference>
<dbReference type="InterPro" id="IPR011256">
    <property type="entry name" value="Reg_factor_effector_dom_sf"/>
</dbReference>
<dbReference type="SUPFAM" id="SSF46955">
    <property type="entry name" value="Putative DNA-binding domain"/>
    <property type="match status" value="1"/>
</dbReference>
<dbReference type="PANTHER" id="PTHR30204">
    <property type="entry name" value="REDOX-CYCLING DRUG-SENSING TRANSCRIPTIONAL ACTIVATOR SOXR"/>
    <property type="match status" value="1"/>
</dbReference>
<dbReference type="InterPro" id="IPR047057">
    <property type="entry name" value="MerR_fam"/>
</dbReference>
<organism evidence="4 5">
    <name type="scientific">Streptomyces javensis</name>
    <dbReference type="NCBI Taxonomy" id="114698"/>
    <lineage>
        <taxon>Bacteria</taxon>
        <taxon>Bacillati</taxon>
        <taxon>Actinomycetota</taxon>
        <taxon>Actinomycetes</taxon>
        <taxon>Kitasatosporales</taxon>
        <taxon>Streptomycetaceae</taxon>
        <taxon>Streptomyces</taxon>
        <taxon>Streptomyces violaceusniger group</taxon>
    </lineage>
</organism>
<dbReference type="SMART" id="SM00871">
    <property type="entry name" value="AraC_E_bind"/>
    <property type="match status" value="1"/>
</dbReference>
<dbReference type="Gene3D" id="3.20.80.10">
    <property type="entry name" value="Regulatory factor, effector binding domain"/>
    <property type="match status" value="1"/>
</dbReference>
<feature type="domain" description="HTH merR-type" evidence="3">
    <location>
        <begin position="1"/>
        <end position="71"/>
    </location>
</feature>
<protein>
    <submittedName>
        <fullName evidence="4">MerR family transcriptional regulator</fullName>
    </submittedName>
</protein>
<dbReference type="Gene3D" id="1.10.1660.10">
    <property type="match status" value="1"/>
</dbReference>
<name>A0ABP4HJY1_9ACTN</name>
<dbReference type="SUPFAM" id="SSF55136">
    <property type="entry name" value="Probable bacterial effector-binding domain"/>
    <property type="match status" value="1"/>
</dbReference>
<evidence type="ECO:0000313" key="4">
    <source>
        <dbReference type="EMBL" id="GAA1266863.1"/>
    </source>
</evidence>
<dbReference type="Proteomes" id="UP001500282">
    <property type="component" value="Unassembled WGS sequence"/>
</dbReference>
<accession>A0ABP4HJY1</accession>
<dbReference type="InterPro" id="IPR010499">
    <property type="entry name" value="AraC_E-bd"/>
</dbReference>
<dbReference type="Pfam" id="PF13411">
    <property type="entry name" value="MerR_1"/>
    <property type="match status" value="1"/>
</dbReference>
<dbReference type="PROSITE" id="PS50937">
    <property type="entry name" value="HTH_MERR_2"/>
    <property type="match status" value="1"/>
</dbReference>
<dbReference type="SMART" id="SM00422">
    <property type="entry name" value="HTH_MERR"/>
    <property type="match status" value="1"/>
</dbReference>
<evidence type="ECO:0000256" key="1">
    <source>
        <dbReference type="ARBA" id="ARBA00023125"/>
    </source>
</evidence>
<dbReference type="InterPro" id="IPR000551">
    <property type="entry name" value="MerR-type_HTH_dom"/>
</dbReference>
<dbReference type="CDD" id="cd01107">
    <property type="entry name" value="HTH_BmrR"/>
    <property type="match status" value="1"/>
</dbReference>
<keyword evidence="5" id="KW-1185">Reference proteome</keyword>
<gene>
    <name evidence="4" type="ORF">GCM10009579_26720</name>
</gene>
<keyword evidence="2" id="KW-0175">Coiled coil</keyword>
<sequence>MFTIGDFARHGRVSVRMLRHYDATGLLRPAHVDPATGYRFYSAAQLSRLNRIIALKELGFTLQRVRDIVDDKVGTEELRGMLRLRRAELEATVAATAARLAQVEARLRSIESEGHMPTNDVVIKNLPAVRVAELTATAAGFDPQDIGPVITPLYDELFRRLDTAGITPTGPGVAYYEDAPEGGGAVTVHAAIQVTAPLRDGEDLRILDLPPVDQAATIVHRGPMDAVVPTAQALARWIDGNGYRSAGYPREINLECPENRDEWVTELQAPVVRV</sequence>
<evidence type="ECO:0000259" key="3">
    <source>
        <dbReference type="PROSITE" id="PS50937"/>
    </source>
</evidence>